<proteinExistence type="predicted"/>
<dbReference type="EMBL" id="BDQF01000001">
    <property type="protein sequence ID" value="GAW78873.1"/>
    <property type="molecule type" value="Genomic_DNA"/>
</dbReference>
<sequence length="652" mass="77819">MIRYIENIYSNCNGESQEDIFAKHFGKSQIRNFVHTDNNFENAYDHWNYYHFKDKSSADENIDKKKVNQGLSDQNNSEKGDTVFKFCSDEHGQMNIMKRNLIGIYIPQNKNIHSVDINYFYIFKNLNNSFKGKLFFELYFILPNSIFFLSFVEIFKELIYYEKVIAYTKRENKNRKFNLQKKTKNNLLNKIYRNKKYDLKKELRKNFERILLQKKYTKIIYEDAAELCSFFRNFLKINSHNFIDLHHLYQYVISLYEVKLLKHNIFTAIPILFPDIFSNSLVCEYENVESTQGDVDARGDKPPGKKRIDQLLCKNKIDIPWNENYAGTLKNEKTPSESRKGKLSKGGGKFKVFYKRKKNIISIYSNTDDNNELFNFEKHLIHILYIFPCTYKLLVKYRDVEGYNICYKMNKCIDKYNLLNIFKVNLINRKNAKLCCSVRTNKRKEIISSEFDTSSYNMNSNILLNSVCSKLDMNEEIIYNHHLVVGKNIYAYIHEINRCTKNIVFRFNLNSKNIMFRNIITHRVKSIFGENNRNVCKYNRLLKNINKGLFSHNSKVQISRSKKLYNYKNNMLIGLLHDKENNFHYFDDKNVGDIVLCSICDISMCGKYIYLQRFDKTNLIFHFRKEKYINLEKNFDYDDITKLDKSVIMELF</sequence>
<protein>
    <submittedName>
        <fullName evidence="1">Uncharacterized protein</fullName>
    </submittedName>
</protein>
<name>A0A1Y1JEK4_PLAGO</name>
<reference evidence="2" key="1">
    <citation type="submission" date="2017-04" db="EMBL/GenBank/DDBJ databases">
        <title>Plasmodium gonderi genome.</title>
        <authorList>
            <person name="Arisue N."/>
            <person name="Honma H."/>
            <person name="Kawai S."/>
            <person name="Tougan T."/>
            <person name="Tanabe K."/>
            <person name="Horii T."/>
        </authorList>
    </citation>
    <scope>NUCLEOTIDE SEQUENCE [LARGE SCALE GENOMIC DNA]</scope>
    <source>
        <strain evidence="2">ATCC 30045</strain>
    </source>
</reference>
<evidence type="ECO:0000313" key="2">
    <source>
        <dbReference type="Proteomes" id="UP000195521"/>
    </source>
</evidence>
<evidence type="ECO:0000313" key="1">
    <source>
        <dbReference type="EMBL" id="GAW78873.1"/>
    </source>
</evidence>
<accession>A0A1Y1JEK4</accession>
<organism evidence="1 2">
    <name type="scientific">Plasmodium gonderi</name>
    <dbReference type="NCBI Taxonomy" id="77519"/>
    <lineage>
        <taxon>Eukaryota</taxon>
        <taxon>Sar</taxon>
        <taxon>Alveolata</taxon>
        <taxon>Apicomplexa</taxon>
        <taxon>Aconoidasida</taxon>
        <taxon>Haemosporida</taxon>
        <taxon>Plasmodiidae</taxon>
        <taxon>Plasmodium</taxon>
        <taxon>Plasmodium (Plasmodium)</taxon>
    </lineage>
</organism>
<comment type="caution">
    <text evidence="1">The sequence shown here is derived from an EMBL/GenBank/DDBJ whole genome shotgun (WGS) entry which is preliminary data.</text>
</comment>
<dbReference type="OMA" id="HILYIFP"/>
<dbReference type="GeneID" id="39745567"/>
<gene>
    <name evidence="1" type="ORF">PGO_010170</name>
</gene>
<dbReference type="Proteomes" id="UP000195521">
    <property type="component" value="Unassembled WGS sequence"/>
</dbReference>
<dbReference type="OrthoDB" id="381830at2759"/>
<dbReference type="AlphaFoldDB" id="A0A1Y1JEK4"/>
<dbReference type="RefSeq" id="XP_028541462.1">
    <property type="nucleotide sequence ID" value="XM_028685661.1"/>
</dbReference>
<keyword evidence="2" id="KW-1185">Reference proteome</keyword>